<evidence type="ECO:0000256" key="1">
    <source>
        <dbReference type="ARBA" id="ARBA00022741"/>
    </source>
</evidence>
<dbReference type="GO" id="GO:0003899">
    <property type="term" value="F:DNA-directed RNA polymerase activity"/>
    <property type="evidence" value="ECO:0007669"/>
    <property type="project" value="InterPro"/>
</dbReference>
<keyword evidence="3" id="KW-0347">Helicase</keyword>
<dbReference type="InterPro" id="IPR036390">
    <property type="entry name" value="WH_DNA-bd_sf"/>
</dbReference>
<dbReference type="Gene3D" id="3.40.1360.10">
    <property type="match status" value="1"/>
</dbReference>
<evidence type="ECO:0000259" key="5">
    <source>
        <dbReference type="PROSITE" id="PS51206"/>
    </source>
</evidence>
<name>F5L3A1_CALTT</name>
<dbReference type="PROSITE" id="PS51206">
    <property type="entry name" value="SF3_HELICASE_1"/>
    <property type="match status" value="1"/>
</dbReference>
<dbReference type="GO" id="GO:0003677">
    <property type="term" value="F:DNA binding"/>
    <property type="evidence" value="ECO:0007669"/>
    <property type="project" value="InterPro"/>
</dbReference>
<dbReference type="eggNOG" id="COG3378">
    <property type="taxonomic scope" value="Bacteria"/>
</dbReference>
<dbReference type="Gene3D" id="1.10.10.10">
    <property type="entry name" value="Winged helix-like DNA-binding domain superfamily/Winged helix DNA-binding domain"/>
    <property type="match status" value="1"/>
</dbReference>
<dbReference type="GO" id="GO:0008270">
    <property type="term" value="F:zinc ion binding"/>
    <property type="evidence" value="ECO:0007669"/>
    <property type="project" value="InterPro"/>
</dbReference>
<evidence type="ECO:0000256" key="2">
    <source>
        <dbReference type="ARBA" id="ARBA00022801"/>
    </source>
</evidence>
<dbReference type="SUPFAM" id="SSF46785">
    <property type="entry name" value="Winged helix' DNA-binding domain"/>
    <property type="match status" value="1"/>
</dbReference>
<dbReference type="RefSeq" id="WP_007502312.1">
    <property type="nucleotide sequence ID" value="NZ_AFCE01000034.1"/>
</dbReference>
<dbReference type="InterPro" id="IPR002694">
    <property type="entry name" value="Znf_CHC2"/>
</dbReference>
<gene>
    <name evidence="6" type="ORF">CathTA2_0263</name>
</gene>
<dbReference type="SUPFAM" id="SSF57783">
    <property type="entry name" value="Zinc beta-ribbon"/>
    <property type="match status" value="1"/>
</dbReference>
<dbReference type="Pfam" id="PF19263">
    <property type="entry name" value="DUF5906"/>
    <property type="match status" value="1"/>
</dbReference>
<dbReference type="InterPro" id="IPR014818">
    <property type="entry name" value="Phage/plasmid_primase_P4_C"/>
</dbReference>
<evidence type="ECO:0000256" key="3">
    <source>
        <dbReference type="ARBA" id="ARBA00022806"/>
    </source>
</evidence>
<dbReference type="Gene3D" id="3.90.580.10">
    <property type="entry name" value="Zinc finger, CHC2-type domain"/>
    <property type="match status" value="1"/>
</dbReference>
<feature type="domain" description="SF3 helicase" evidence="5">
    <location>
        <begin position="411"/>
        <end position="566"/>
    </location>
</feature>
<keyword evidence="4" id="KW-0067">ATP-binding</keyword>
<dbReference type="InterPro" id="IPR006500">
    <property type="entry name" value="Helicase_put_C_phage/plasmid"/>
</dbReference>
<evidence type="ECO:0000313" key="6">
    <source>
        <dbReference type="EMBL" id="EGL84178.1"/>
    </source>
</evidence>
<dbReference type="InterPro" id="IPR051620">
    <property type="entry name" value="ORF904-like_C"/>
</dbReference>
<dbReference type="eggNOG" id="COG0358">
    <property type="taxonomic scope" value="Bacteria"/>
</dbReference>
<dbReference type="InterPro" id="IPR027417">
    <property type="entry name" value="P-loop_NTPase"/>
</dbReference>
<dbReference type="InterPro" id="IPR045455">
    <property type="entry name" value="NrS-1_pol-like_helicase"/>
</dbReference>
<dbReference type="Pfam" id="PF01807">
    <property type="entry name" value="Zn_ribbon_DnaG"/>
    <property type="match status" value="1"/>
</dbReference>
<dbReference type="InterPro" id="IPR004968">
    <property type="entry name" value="DNA_primase/NTPase_C"/>
</dbReference>
<dbReference type="Proteomes" id="UP000010716">
    <property type="component" value="Unassembled WGS sequence"/>
</dbReference>
<dbReference type="SUPFAM" id="SSF52540">
    <property type="entry name" value="P-loop containing nucleoside triphosphate hydrolases"/>
    <property type="match status" value="1"/>
</dbReference>
<reference evidence="6 7" key="1">
    <citation type="journal article" date="2011" name="J. Bacteriol.">
        <title>Draft genome sequence of the thermoalkaliphilic Caldalkalibacillus thermarum strain TA2.A1.</title>
        <authorList>
            <person name="Kalamorz F."/>
            <person name="Keis S."/>
            <person name="McMillan D.G."/>
            <person name="Olsson K."/>
            <person name="Stanton J.A."/>
            <person name="Stockwell P."/>
            <person name="Black M.A."/>
            <person name="Klingeman D.M."/>
            <person name="Land M.L."/>
            <person name="Han C.S."/>
            <person name="Martin S.L."/>
            <person name="Becher S.A."/>
            <person name="Peddie C.J."/>
            <person name="Morgan H.W."/>
            <person name="Matthies D."/>
            <person name="Preiss L."/>
            <person name="Meier T."/>
            <person name="Brown S.D."/>
            <person name="Cook G.M."/>
        </authorList>
    </citation>
    <scope>NUCLEOTIDE SEQUENCE [LARGE SCALE GENOMIC DNA]</scope>
    <source>
        <strain evidence="6 7">TA2.A1</strain>
    </source>
</reference>
<dbReference type="Gene3D" id="3.40.50.300">
    <property type="entry name" value="P-loop containing nucleotide triphosphate hydrolases"/>
    <property type="match status" value="1"/>
</dbReference>
<evidence type="ECO:0000313" key="7">
    <source>
        <dbReference type="Proteomes" id="UP000010716"/>
    </source>
</evidence>
<proteinExistence type="predicted"/>
<dbReference type="GO" id="GO:0016787">
    <property type="term" value="F:hydrolase activity"/>
    <property type="evidence" value="ECO:0007669"/>
    <property type="project" value="UniProtKB-KW"/>
</dbReference>
<dbReference type="SUPFAM" id="SSF56731">
    <property type="entry name" value="DNA primase core"/>
    <property type="match status" value="1"/>
</dbReference>
<keyword evidence="1" id="KW-0547">Nucleotide-binding</keyword>
<dbReference type="AlphaFoldDB" id="F5L3A1"/>
<evidence type="ECO:0000256" key="4">
    <source>
        <dbReference type="ARBA" id="ARBA00022840"/>
    </source>
</evidence>
<dbReference type="Pfam" id="PF03288">
    <property type="entry name" value="Pox_D5"/>
    <property type="match status" value="1"/>
</dbReference>
<dbReference type="SMART" id="SM00400">
    <property type="entry name" value="ZnF_CHCC"/>
    <property type="match status" value="1"/>
</dbReference>
<dbReference type="PANTHER" id="PTHR35372:SF2">
    <property type="entry name" value="SF3 HELICASE DOMAIN-CONTAINING PROTEIN"/>
    <property type="match status" value="1"/>
</dbReference>
<dbReference type="GO" id="GO:0005524">
    <property type="term" value="F:ATP binding"/>
    <property type="evidence" value="ECO:0007669"/>
    <property type="project" value="UniProtKB-KW"/>
</dbReference>
<dbReference type="GO" id="GO:0004386">
    <property type="term" value="F:helicase activity"/>
    <property type="evidence" value="ECO:0007669"/>
    <property type="project" value="UniProtKB-KW"/>
</dbReference>
<dbReference type="NCBIfam" id="TIGR01613">
    <property type="entry name" value="primase_Cterm"/>
    <property type="match status" value="1"/>
</dbReference>
<dbReference type="PANTHER" id="PTHR35372">
    <property type="entry name" value="ATP BINDING PROTEIN-RELATED"/>
    <property type="match status" value="1"/>
</dbReference>
<dbReference type="Pfam" id="PF08706">
    <property type="entry name" value="D5_N"/>
    <property type="match status" value="1"/>
</dbReference>
<comment type="caution">
    <text evidence="6">The sequence shown here is derived from an EMBL/GenBank/DDBJ whole genome shotgun (WGS) entry which is preliminary data.</text>
</comment>
<dbReference type="CDD" id="cd01029">
    <property type="entry name" value="TOPRIM_primases"/>
    <property type="match status" value="1"/>
</dbReference>
<dbReference type="InterPro" id="IPR036388">
    <property type="entry name" value="WH-like_DNA-bd_sf"/>
</dbReference>
<dbReference type="InterPro" id="IPR014015">
    <property type="entry name" value="Helicase_SF3_DNA-vir"/>
</dbReference>
<sequence>MTFSLTFDTKLENLLPHPIRWKGVQGMTRCPFHDDRNPSFTVNVEKGVWHCFAGCGSGTVQELVKRLGGDLKSKPKQRKHQHEYVYTDAEGNPVLMVARDDTPNGKRIVQYHHKDGQWYTGKGHAKPVPYNLPLLIRAIEAGNPVFVVEGEKCADALSAFQCPATTNAGGAGKWPQDETYNAYFKGADVILIPDNDEVGKKHMVQVAQALKPFVNSMKWLNLDVPEKGDVYDWLKAGHTPKELWELAKEAETYEPPAHLTVIEGGRDVVRQKYFDGGKFVPAWLAEDIMRDVPVLFDTQQLYIYQDGVYAPDNGDWYVKKLCQERLGIEYRQNREAETIAYIKRSALIDTDRLNPDDGLINVRNGLFDWRSGKLLPHTHERLSTIQLPVAYHPNAKCPHIKKFLQEVMPGDAIPVVLEFLGYCLVTHTRYEKALMLTGTGANGKSVFIHLLTALVGKENAVSVPFQELADSRWKRADLQGKLVNTFADISHKAVENSGVFKAIVSGDTIDAERKGKDPFYYQPFAKLVFSANELPSSMDVTDGYFRRWLIVPFPNRFEGKKADKKLLDKLTTPEELSGLLNLAVEGLRRLDSQGDFSHSETVHSMVEQYRQDVDNVTAFVNECCLVDDDAAVPKTELYEAYQAFCEKNGMRPLGRNRFNRRLKEVVTGITEHRTKRERMWQGIRIVHHDINEEGGIFGSDWNEGDVFEPRVTFW</sequence>
<dbReference type="InterPro" id="IPR036977">
    <property type="entry name" value="DNA_primase_Znf_CHC2"/>
</dbReference>
<protein>
    <submittedName>
        <fullName evidence="6">Phage/plasmid primase, P4 family</fullName>
    </submittedName>
</protein>
<dbReference type="SMART" id="SM00885">
    <property type="entry name" value="D5_N"/>
    <property type="match status" value="1"/>
</dbReference>
<dbReference type="EMBL" id="AFCE01000034">
    <property type="protein sequence ID" value="EGL84178.1"/>
    <property type="molecule type" value="Genomic_DNA"/>
</dbReference>
<accession>F5L3A1</accession>
<dbReference type="GO" id="GO:0006260">
    <property type="term" value="P:DNA replication"/>
    <property type="evidence" value="ECO:0007669"/>
    <property type="project" value="InterPro"/>
</dbReference>
<organism evidence="6 7">
    <name type="scientific">Caldalkalibacillus thermarum (strain TA2.A1)</name>
    <dbReference type="NCBI Taxonomy" id="986075"/>
    <lineage>
        <taxon>Bacteria</taxon>
        <taxon>Bacillati</taxon>
        <taxon>Bacillota</taxon>
        <taxon>Bacilli</taxon>
        <taxon>Bacillales</taxon>
        <taxon>Bacillaceae</taxon>
        <taxon>Caldalkalibacillus</taxon>
    </lineage>
</organism>
<dbReference type="InterPro" id="IPR034154">
    <property type="entry name" value="TOPRIM_DnaG/twinkle"/>
</dbReference>
<keyword evidence="2" id="KW-0378">Hydrolase</keyword>